<gene>
    <name evidence="2" type="ORF">LCGC14_2598820</name>
</gene>
<evidence type="ECO:0000313" key="2">
    <source>
        <dbReference type="EMBL" id="KKL06159.1"/>
    </source>
</evidence>
<evidence type="ECO:0000259" key="1">
    <source>
        <dbReference type="Pfam" id="PF17338"/>
    </source>
</evidence>
<dbReference type="InterPro" id="IPR020290">
    <property type="entry name" value="Gp88"/>
</dbReference>
<protein>
    <recommendedName>
        <fullName evidence="1">Gene product 88 domain-containing protein</fullName>
    </recommendedName>
</protein>
<proteinExistence type="predicted"/>
<dbReference type="Pfam" id="PF17338">
    <property type="entry name" value="GP88"/>
    <property type="match status" value="1"/>
</dbReference>
<name>A0A0F9A9E2_9ZZZZ</name>
<organism evidence="2">
    <name type="scientific">marine sediment metagenome</name>
    <dbReference type="NCBI Taxonomy" id="412755"/>
    <lineage>
        <taxon>unclassified sequences</taxon>
        <taxon>metagenomes</taxon>
        <taxon>ecological metagenomes</taxon>
    </lineage>
</organism>
<accession>A0A0F9A9E2</accession>
<feature type="domain" description="Gene product 88" evidence="1">
    <location>
        <begin position="7"/>
        <end position="280"/>
    </location>
</feature>
<reference evidence="2" key="1">
    <citation type="journal article" date="2015" name="Nature">
        <title>Complex archaea that bridge the gap between prokaryotes and eukaryotes.</title>
        <authorList>
            <person name="Spang A."/>
            <person name="Saw J.H."/>
            <person name="Jorgensen S.L."/>
            <person name="Zaremba-Niedzwiedzka K."/>
            <person name="Martijn J."/>
            <person name="Lind A.E."/>
            <person name="van Eijk R."/>
            <person name="Schleper C."/>
            <person name="Guy L."/>
            <person name="Ettema T.J."/>
        </authorList>
    </citation>
    <scope>NUCLEOTIDE SEQUENCE</scope>
</reference>
<dbReference type="EMBL" id="LAZR01043823">
    <property type="protein sequence ID" value="KKL06159.1"/>
    <property type="molecule type" value="Genomic_DNA"/>
</dbReference>
<dbReference type="AlphaFoldDB" id="A0A0F9A9E2"/>
<sequence>MKLLTIGNPKIEKGKKFGFLTSILHLAPHTLSGWNVCPMASKGCAMSCLNTAGRGGMIKLGETTNYIQQARITRTRMFFEEREKFMAQLVDEIRSAISLAEKNDLTPVFRLNGTSDLRWEIFGVTVDGVDYPNIMAVFPNIQFYDYTAIPNRRIAHIPNYHLTFSRKETHTEQDVYDVLANGMNVAVVFGKDAPKIRLFKSLAQKLAERSKRDAARERNADKPKKSYQPRKIDLSWVPENYAGFPTHHGDNSDLRFMDPKGVVVALVAKGAAKYDTSGFVVFVKTISEVKKTISDFMKELV</sequence>
<comment type="caution">
    <text evidence="2">The sequence shown here is derived from an EMBL/GenBank/DDBJ whole genome shotgun (WGS) entry which is preliminary data.</text>
</comment>